<evidence type="ECO:0000256" key="3">
    <source>
        <dbReference type="SAM" id="MobiDB-lite"/>
    </source>
</evidence>
<gene>
    <name evidence="5" type="ORF">GW7_21679</name>
</gene>
<dbReference type="SMART" id="SM00385">
    <property type="entry name" value="CYCLIN"/>
    <property type="match status" value="2"/>
</dbReference>
<dbReference type="Pfam" id="PF00134">
    <property type="entry name" value="Cyclin_N"/>
    <property type="match status" value="1"/>
</dbReference>
<dbReference type="eggNOG" id="KOG0835">
    <property type="taxonomic scope" value="Eukaryota"/>
</dbReference>
<dbReference type="Proteomes" id="UP000006813">
    <property type="component" value="Unassembled WGS sequence"/>
</dbReference>
<feature type="compositionally biased region" description="Basic and acidic residues" evidence="3">
    <location>
        <begin position="426"/>
        <end position="435"/>
    </location>
</feature>
<feature type="compositionally biased region" description="Basic and acidic residues" evidence="3">
    <location>
        <begin position="394"/>
        <end position="406"/>
    </location>
</feature>
<dbReference type="InterPro" id="IPR043198">
    <property type="entry name" value="Cyclin/Ssn8"/>
</dbReference>
<reference evidence="5 6" key="1">
    <citation type="journal article" date="2011" name="Nature">
        <title>Genome sequencing reveals insights into physiology and longevity of the naked mole rat.</title>
        <authorList>
            <person name="Kim E.B."/>
            <person name="Fang X."/>
            <person name="Fushan A.A."/>
            <person name="Huang Z."/>
            <person name="Lobanov A.V."/>
            <person name="Han L."/>
            <person name="Marino S.M."/>
            <person name="Sun X."/>
            <person name="Turanov A.A."/>
            <person name="Yang P."/>
            <person name="Yim S.H."/>
            <person name="Zhao X."/>
            <person name="Kasaikina M.V."/>
            <person name="Stoletzki N."/>
            <person name="Peng C."/>
            <person name="Polak P."/>
            <person name="Xiong Z."/>
            <person name="Kiezun A."/>
            <person name="Zhu Y."/>
            <person name="Chen Y."/>
            <person name="Kryukov G.V."/>
            <person name="Zhang Q."/>
            <person name="Peshkin L."/>
            <person name="Yang L."/>
            <person name="Bronson R.T."/>
            <person name="Buffenstein R."/>
            <person name="Wang B."/>
            <person name="Han C."/>
            <person name="Li Q."/>
            <person name="Chen L."/>
            <person name="Zhao W."/>
            <person name="Sunyaev S.R."/>
            <person name="Park T.J."/>
            <person name="Zhang G."/>
            <person name="Wang J."/>
            <person name="Gladyshev V.N."/>
        </authorList>
    </citation>
    <scope>NUCLEOTIDE SEQUENCE [LARGE SCALE GENOMIC DNA]</scope>
</reference>
<comment type="similarity">
    <text evidence="2">Belongs to the cyclin family.</text>
</comment>
<evidence type="ECO:0000259" key="4">
    <source>
        <dbReference type="SMART" id="SM00385"/>
    </source>
</evidence>
<feature type="compositionally biased region" description="Basic and acidic residues" evidence="3">
    <location>
        <begin position="331"/>
        <end position="344"/>
    </location>
</feature>
<dbReference type="CDD" id="cd20590">
    <property type="entry name" value="CYCLIN_CCNL2_rpt1"/>
    <property type="match status" value="1"/>
</dbReference>
<dbReference type="SUPFAM" id="SSF47954">
    <property type="entry name" value="Cyclin-like"/>
    <property type="match status" value="2"/>
</dbReference>
<feature type="compositionally biased region" description="Basic residues" evidence="3">
    <location>
        <begin position="411"/>
        <end position="425"/>
    </location>
</feature>
<accession>G5ATP9</accession>
<evidence type="ECO:0000256" key="1">
    <source>
        <dbReference type="ARBA" id="ARBA00023127"/>
    </source>
</evidence>
<dbReference type="InterPro" id="IPR013763">
    <property type="entry name" value="Cyclin-like_dom"/>
</dbReference>
<name>G5ATP9_HETGA</name>
<dbReference type="EMBL" id="JH166935">
    <property type="protein sequence ID" value="EHB00410.1"/>
    <property type="molecule type" value="Genomic_DNA"/>
</dbReference>
<feature type="compositionally biased region" description="Low complexity" evidence="3">
    <location>
        <begin position="361"/>
        <end position="383"/>
    </location>
</feature>
<dbReference type="STRING" id="10181.G5ATP9"/>
<dbReference type="GO" id="GO:0006357">
    <property type="term" value="P:regulation of transcription by RNA polymerase II"/>
    <property type="evidence" value="ECO:0007669"/>
    <property type="project" value="InterPro"/>
</dbReference>
<dbReference type="AlphaFoldDB" id="G5ATP9"/>
<keyword evidence="1 2" id="KW-0195">Cyclin</keyword>
<protein>
    <submittedName>
        <fullName evidence="5">Cyclin-L2</fullName>
    </submittedName>
</protein>
<organism evidence="5 6">
    <name type="scientific">Heterocephalus glaber</name>
    <name type="common">Naked mole rat</name>
    <dbReference type="NCBI Taxonomy" id="10181"/>
    <lineage>
        <taxon>Eukaryota</taxon>
        <taxon>Metazoa</taxon>
        <taxon>Chordata</taxon>
        <taxon>Craniata</taxon>
        <taxon>Vertebrata</taxon>
        <taxon>Euteleostomi</taxon>
        <taxon>Mammalia</taxon>
        <taxon>Eutheria</taxon>
        <taxon>Euarchontoglires</taxon>
        <taxon>Glires</taxon>
        <taxon>Rodentia</taxon>
        <taxon>Hystricomorpha</taxon>
        <taxon>Bathyergidae</taxon>
        <taxon>Heterocephalus</taxon>
    </lineage>
</organism>
<feature type="compositionally biased region" description="Basic and acidic residues" evidence="3">
    <location>
        <begin position="443"/>
        <end position="468"/>
    </location>
</feature>
<evidence type="ECO:0000313" key="6">
    <source>
        <dbReference type="Proteomes" id="UP000006813"/>
    </source>
</evidence>
<feature type="region of interest" description="Disordered" evidence="3">
    <location>
        <begin position="271"/>
        <end position="474"/>
    </location>
</feature>
<dbReference type="InParanoid" id="G5ATP9"/>
<dbReference type="Gene3D" id="1.10.472.10">
    <property type="entry name" value="Cyclin-like"/>
    <property type="match status" value="2"/>
</dbReference>
<dbReference type="PANTHER" id="PTHR10026">
    <property type="entry name" value="CYCLIN"/>
    <property type="match status" value="1"/>
</dbReference>
<feature type="compositionally biased region" description="Basic and acidic residues" evidence="3">
    <location>
        <begin position="312"/>
        <end position="322"/>
    </location>
</feature>
<feature type="domain" description="Cyclin-like" evidence="4">
    <location>
        <begin position="74"/>
        <end position="176"/>
    </location>
</feature>
<sequence>MATATAAAGVPGSAVLTAAAGATGGALIGDKLYSGVLITLENCLLPDDKLRFTPSMSSGLDPDTETGLRVVGCELIQAAGILLRLPQVAMATGQVLFQRFFYTKSFVKHSMEHVSMACVHLASKIEEAPRRIRDVINVFHRLRHLREKKKPVPLLLDQDYVNLKNQIIKAERRVLKELGFCVHVKHPHKIIVMYLQVLECERNQHLVQTAWNYMNDSLRTDVFVRFQPESIACACIYLAARTLEVDLTYLESEVEKRKHALEEAKAQARGLLPGGAPVADSGAGFSPAPRPESPTGGRGNKPSPLSVKTAKRRVEGAKKAKADSPVNGLPRVRESESQSREQSRSRSPSRSTSPKRRKSDSGSTSGGSKSQSRSRSRSDSPPRQAHRGAPYKGSEVRSSRKPKDCKYPTQKPHKSRSRSSSRSRSRSRERLDHSGKYKKKSHYYRDQRRERSRSYERSGHRYERDHPGHSRHRR</sequence>
<evidence type="ECO:0000256" key="2">
    <source>
        <dbReference type="RuleBase" id="RU000383"/>
    </source>
</evidence>
<dbReference type="InterPro" id="IPR036915">
    <property type="entry name" value="Cyclin-like_sf"/>
</dbReference>
<dbReference type="GO" id="GO:0016538">
    <property type="term" value="F:cyclin-dependent protein serine/threonine kinase regulator activity"/>
    <property type="evidence" value="ECO:0007669"/>
    <property type="project" value="InterPro"/>
</dbReference>
<dbReference type="InterPro" id="IPR006671">
    <property type="entry name" value="Cyclin_N"/>
</dbReference>
<proteinExistence type="inferred from homology"/>
<dbReference type="FunFam" id="1.10.472.10:FF:000016">
    <property type="entry name" value="cyclin-L1 isoform X1"/>
    <property type="match status" value="1"/>
</dbReference>
<evidence type="ECO:0000313" key="5">
    <source>
        <dbReference type="EMBL" id="EHB00410.1"/>
    </source>
</evidence>
<dbReference type="FunCoup" id="G5ATP9">
    <property type="interactions" value="3744"/>
</dbReference>
<dbReference type="PIRSF" id="PIRSF036580">
    <property type="entry name" value="Cyclin_L"/>
    <property type="match status" value="1"/>
</dbReference>
<feature type="domain" description="Cyclin-like" evidence="4">
    <location>
        <begin position="189"/>
        <end position="434"/>
    </location>
</feature>